<comment type="similarity">
    <text evidence="2">Belongs to the AB hydrolase superfamily. AB hydrolase 2 family.</text>
</comment>
<dbReference type="EMBL" id="CAJNNV010028911">
    <property type="protein sequence ID" value="CAE8626127.1"/>
    <property type="molecule type" value="Genomic_DNA"/>
</dbReference>
<dbReference type="Gene3D" id="3.40.50.1820">
    <property type="entry name" value="alpha/beta hydrolase"/>
    <property type="match status" value="1"/>
</dbReference>
<dbReference type="GO" id="GO:0008474">
    <property type="term" value="F:palmitoyl-(protein) hydrolase activity"/>
    <property type="evidence" value="ECO:0007669"/>
    <property type="project" value="TreeGrafter"/>
</dbReference>
<dbReference type="InterPro" id="IPR050565">
    <property type="entry name" value="LYPA1-2/EST-like"/>
</dbReference>
<evidence type="ECO:0000313" key="15">
    <source>
        <dbReference type="Proteomes" id="UP000654075"/>
    </source>
</evidence>
<evidence type="ECO:0000256" key="6">
    <source>
        <dbReference type="ARBA" id="ARBA00022781"/>
    </source>
</evidence>
<evidence type="ECO:0000256" key="4">
    <source>
        <dbReference type="ARBA" id="ARBA00022448"/>
    </source>
</evidence>
<feature type="domain" description="Phospholipase/carboxylesterase/thioesterase" evidence="13">
    <location>
        <begin position="516"/>
        <end position="637"/>
    </location>
</feature>
<evidence type="ECO:0000256" key="10">
    <source>
        <dbReference type="ARBA" id="ARBA00023136"/>
    </source>
</evidence>
<dbReference type="PANTHER" id="PTHR10655">
    <property type="entry name" value="LYSOPHOSPHOLIPASE-RELATED"/>
    <property type="match status" value="1"/>
</dbReference>
<evidence type="ECO:0000256" key="8">
    <source>
        <dbReference type="ARBA" id="ARBA00022989"/>
    </source>
</evidence>
<feature type="transmembrane region" description="Helical" evidence="12">
    <location>
        <begin position="56"/>
        <end position="77"/>
    </location>
</feature>
<evidence type="ECO:0000259" key="13">
    <source>
        <dbReference type="Pfam" id="PF02230"/>
    </source>
</evidence>
<keyword evidence="7" id="KW-0378">Hydrolase</keyword>
<dbReference type="PANTHER" id="PTHR10655:SF17">
    <property type="entry name" value="LYSOPHOSPHOLIPASE-LIKE PROTEIN 1"/>
    <property type="match status" value="1"/>
</dbReference>
<reference evidence="14" key="1">
    <citation type="submission" date="2021-02" db="EMBL/GenBank/DDBJ databases">
        <authorList>
            <person name="Dougan E. K."/>
            <person name="Rhodes N."/>
            <person name="Thang M."/>
            <person name="Chan C."/>
        </authorList>
    </citation>
    <scope>NUCLEOTIDE SEQUENCE</scope>
</reference>
<feature type="compositionally biased region" description="Basic and acidic residues" evidence="11">
    <location>
        <begin position="149"/>
        <end position="161"/>
    </location>
</feature>
<feature type="region of interest" description="Disordered" evidence="11">
    <location>
        <begin position="131"/>
        <end position="174"/>
    </location>
</feature>
<dbReference type="InterPro" id="IPR003140">
    <property type="entry name" value="PLipase/COase/thioEstase"/>
</dbReference>
<dbReference type="GO" id="GO:0033179">
    <property type="term" value="C:proton-transporting V-type ATPase, V0 domain"/>
    <property type="evidence" value="ECO:0007669"/>
    <property type="project" value="InterPro"/>
</dbReference>
<keyword evidence="10 12" id="KW-0472">Membrane</keyword>
<evidence type="ECO:0000256" key="5">
    <source>
        <dbReference type="ARBA" id="ARBA00022692"/>
    </source>
</evidence>
<keyword evidence="5 12" id="KW-0812">Transmembrane</keyword>
<keyword evidence="15" id="KW-1185">Reference proteome</keyword>
<evidence type="ECO:0000256" key="9">
    <source>
        <dbReference type="ARBA" id="ARBA00023065"/>
    </source>
</evidence>
<evidence type="ECO:0000256" key="3">
    <source>
        <dbReference type="ARBA" id="ARBA00008328"/>
    </source>
</evidence>
<comment type="caution">
    <text evidence="14">The sequence shown here is derived from an EMBL/GenBank/DDBJ whole genome shotgun (WGS) entry which is preliminary data.</text>
</comment>
<dbReference type="AlphaFoldDB" id="A0A813GMB9"/>
<gene>
    <name evidence="14" type="ORF">PGLA1383_LOCUS43091</name>
</gene>
<evidence type="ECO:0000256" key="11">
    <source>
        <dbReference type="SAM" id="MobiDB-lite"/>
    </source>
</evidence>
<evidence type="ECO:0000256" key="1">
    <source>
        <dbReference type="ARBA" id="ARBA00004141"/>
    </source>
</evidence>
<feature type="transmembrane region" description="Helical" evidence="12">
    <location>
        <begin position="6"/>
        <end position="35"/>
    </location>
</feature>
<evidence type="ECO:0000256" key="2">
    <source>
        <dbReference type="ARBA" id="ARBA00006499"/>
    </source>
</evidence>
<proteinExistence type="inferred from homology"/>
<keyword evidence="9" id="KW-0406">Ion transport</keyword>
<dbReference type="GO" id="GO:0046961">
    <property type="term" value="F:proton-transporting ATPase activity, rotational mechanism"/>
    <property type="evidence" value="ECO:0007669"/>
    <property type="project" value="InterPro"/>
</dbReference>
<sequence length="661" mass="73511">MAVEAMAGAACLGFMAPGLINGAICWLLVGIFANYCAFKYVVKETPKITMAESKSLALVVVWASTICLWLFWSFVYMHQMVPLIYPVHIIEKVDSCTLAYQKSTRNYAVLRILVDDLSWYEWAQPPTGRARRDAAHGAVGSPSRTARTGGREEAGESESERAPPQGEAKSKSLFSERAILRDRGQLRLRRRFAVAGCPAEALEVRGEAVAEAGVSHNEGSDPSQTQRRKRSRGEAAGKSQKEVAAVLTPQQLRAWLQSPGNVGKALREWSQAVSDGSLRGSLRSVAGCPPLRQRMGFRFRDPSKSGSWGAENLVGHGESRLGRLPLKRGGEVSWHSYWTAYRLRLQGSDLVIQRTAGTKELSTRIEKRRRGEIGGPLASELVHVTAHSRRELAADRRKKIKVIRRAAHLLPAVIMRPSSLPQSLQRWTLIYLHGMGSSALANYADRPHYFHDGTASVKVIIPTAPSREVSCFDTWFTKTRASKEPSGSKWRLERFNSWYDYTSNHGGRREDTLDLHSLHAMQRALHKIIWREAEELGGRTDRILLGGKSQGCATALDAALTFPKRLGGFIGLVGHLLSCTPVDPGGPQVSTPFHFHHEVEDDIMQWDWVQLEEQRLRDAGYQVRSTRSRDPEGTGHFIGGVEGQWIRRSLREICGGTQSRG</sequence>
<accession>A0A813GMB9</accession>
<dbReference type="Pfam" id="PF02230">
    <property type="entry name" value="Abhydrolase_2"/>
    <property type="match status" value="1"/>
</dbReference>
<comment type="subcellular location">
    <subcellularLocation>
        <location evidence="1">Membrane</location>
        <topology evidence="1">Multi-pass membrane protein</topology>
    </subcellularLocation>
</comment>
<evidence type="ECO:0000256" key="7">
    <source>
        <dbReference type="ARBA" id="ARBA00022801"/>
    </source>
</evidence>
<dbReference type="InterPro" id="IPR029058">
    <property type="entry name" value="AB_hydrolase_fold"/>
</dbReference>
<feature type="compositionally biased region" description="Basic and acidic residues" evidence="11">
    <location>
        <begin position="232"/>
        <end position="241"/>
    </location>
</feature>
<evidence type="ECO:0000256" key="12">
    <source>
        <dbReference type="SAM" id="Phobius"/>
    </source>
</evidence>
<dbReference type="Proteomes" id="UP000654075">
    <property type="component" value="Unassembled WGS sequence"/>
</dbReference>
<comment type="similarity">
    <text evidence="3">Belongs to the V-ATPase e1/e2 subunit family.</text>
</comment>
<keyword evidence="6" id="KW-0375">Hydrogen ion transport</keyword>
<organism evidence="14 15">
    <name type="scientific">Polarella glacialis</name>
    <name type="common">Dinoflagellate</name>
    <dbReference type="NCBI Taxonomy" id="89957"/>
    <lineage>
        <taxon>Eukaryota</taxon>
        <taxon>Sar</taxon>
        <taxon>Alveolata</taxon>
        <taxon>Dinophyceae</taxon>
        <taxon>Suessiales</taxon>
        <taxon>Suessiaceae</taxon>
        <taxon>Polarella</taxon>
    </lineage>
</organism>
<name>A0A813GMB9_POLGL</name>
<dbReference type="SUPFAM" id="SSF53474">
    <property type="entry name" value="alpha/beta-Hydrolases"/>
    <property type="match status" value="1"/>
</dbReference>
<feature type="region of interest" description="Disordered" evidence="11">
    <location>
        <begin position="211"/>
        <end position="242"/>
    </location>
</feature>
<dbReference type="OrthoDB" id="411145at2759"/>
<keyword evidence="4" id="KW-0813">Transport</keyword>
<dbReference type="GO" id="GO:0005737">
    <property type="term" value="C:cytoplasm"/>
    <property type="evidence" value="ECO:0007669"/>
    <property type="project" value="TreeGrafter"/>
</dbReference>
<evidence type="ECO:0000313" key="14">
    <source>
        <dbReference type="EMBL" id="CAE8626127.1"/>
    </source>
</evidence>
<protein>
    <recommendedName>
        <fullName evidence="13">Phospholipase/carboxylesterase/thioesterase domain-containing protein</fullName>
    </recommendedName>
</protein>
<keyword evidence="8 12" id="KW-1133">Transmembrane helix</keyword>
<dbReference type="GO" id="GO:0052689">
    <property type="term" value="F:carboxylic ester hydrolase activity"/>
    <property type="evidence" value="ECO:0007669"/>
    <property type="project" value="TreeGrafter"/>
</dbReference>
<dbReference type="Pfam" id="PF05493">
    <property type="entry name" value="ATP_synt_H"/>
    <property type="match status" value="1"/>
</dbReference>
<dbReference type="InterPro" id="IPR008389">
    <property type="entry name" value="ATPase_V0-cplx_e1/e2_su"/>
</dbReference>